<evidence type="ECO:0000256" key="5">
    <source>
        <dbReference type="ARBA" id="ARBA00022737"/>
    </source>
</evidence>
<keyword evidence="4 10" id="KW-0812">Transmembrane</keyword>
<keyword evidence="2" id="KW-0813">Transport</keyword>
<proteinExistence type="predicted"/>
<evidence type="ECO:0000256" key="9">
    <source>
        <dbReference type="ARBA" id="ARBA00023136"/>
    </source>
</evidence>
<evidence type="ECO:0000259" key="11">
    <source>
        <dbReference type="PROSITE" id="PS50929"/>
    </source>
</evidence>
<comment type="subcellular location">
    <subcellularLocation>
        <location evidence="1">Vacuole membrane</location>
        <topology evidence="1">Multi-pass membrane protein</topology>
    </subcellularLocation>
</comment>
<accession>A0A9W8AUD3</accession>
<evidence type="ECO:0000256" key="4">
    <source>
        <dbReference type="ARBA" id="ARBA00022692"/>
    </source>
</evidence>
<dbReference type="AlphaFoldDB" id="A0A9W8AUD3"/>
<gene>
    <name evidence="12" type="ORF">H4R34_006455</name>
</gene>
<name>A0A9W8AUD3_9FUNG</name>
<evidence type="ECO:0000256" key="2">
    <source>
        <dbReference type="ARBA" id="ARBA00022448"/>
    </source>
</evidence>
<dbReference type="FunFam" id="1.20.1560.10:FF:000020">
    <property type="entry name" value="ABC metal ion transporter"/>
    <property type="match status" value="1"/>
</dbReference>
<dbReference type="GO" id="GO:0000329">
    <property type="term" value="C:fungal-type vacuole membrane"/>
    <property type="evidence" value="ECO:0007669"/>
    <property type="project" value="UniProtKB-ARBA"/>
</dbReference>
<reference evidence="12" key="1">
    <citation type="submission" date="2022-07" db="EMBL/GenBank/DDBJ databases">
        <title>Phylogenomic reconstructions and comparative analyses of Kickxellomycotina fungi.</title>
        <authorList>
            <person name="Reynolds N.K."/>
            <person name="Stajich J.E."/>
            <person name="Barry K."/>
            <person name="Grigoriev I.V."/>
            <person name="Crous P."/>
            <person name="Smith M.E."/>
        </authorList>
    </citation>
    <scope>NUCLEOTIDE SEQUENCE</scope>
    <source>
        <strain evidence="12">RSA 567</strain>
    </source>
</reference>
<dbReference type="PROSITE" id="PS50929">
    <property type="entry name" value="ABC_TM1F"/>
    <property type="match status" value="1"/>
</dbReference>
<feature type="transmembrane region" description="Helical" evidence="10">
    <location>
        <begin position="156"/>
        <end position="175"/>
    </location>
</feature>
<keyword evidence="6" id="KW-0547">Nucleotide-binding</keyword>
<evidence type="ECO:0000256" key="3">
    <source>
        <dbReference type="ARBA" id="ARBA00022554"/>
    </source>
</evidence>
<organism evidence="12 13">
    <name type="scientific">Dimargaris verticillata</name>
    <dbReference type="NCBI Taxonomy" id="2761393"/>
    <lineage>
        <taxon>Eukaryota</taxon>
        <taxon>Fungi</taxon>
        <taxon>Fungi incertae sedis</taxon>
        <taxon>Zoopagomycota</taxon>
        <taxon>Kickxellomycotina</taxon>
        <taxon>Dimargaritomycetes</taxon>
        <taxon>Dimargaritales</taxon>
        <taxon>Dimargaritaceae</taxon>
        <taxon>Dimargaris</taxon>
    </lineage>
</organism>
<comment type="caution">
    <text evidence="12">The sequence shown here is derived from an EMBL/GenBank/DDBJ whole genome shotgun (WGS) entry which is preliminary data.</text>
</comment>
<protein>
    <recommendedName>
        <fullName evidence="11">ABC transmembrane type-1 domain-containing protein</fullName>
    </recommendedName>
</protein>
<dbReference type="EMBL" id="JANBQB010002470">
    <property type="protein sequence ID" value="KAJ1966887.1"/>
    <property type="molecule type" value="Genomic_DNA"/>
</dbReference>
<sequence>MRACLATFGGPFALAIVFKLGPDLLEFAQPQSLRRLLQFVQSYSTDTPQPEANGYFIALTMFATAMFQTVLDHQYSQLCAMTRLRVRAGLITAIYRKALRLSNTARQQFTVGEIVNHMSVDANRLANASMYVHNAWSGVLQICLCLYFLYDTLGWSAFAGVIIMIISMPVNGLIARQMRRLHEQQMTNKDQRIKLVDELLNGIKAIKLYAWESAFLDRIGHVRNDRELLTLKKNAKLSATQSCIDTIVPFMVSFATFGLYALADGKSRGPLNADLIFVSLSLLNLLQIPLRILPSVLTAI</sequence>
<evidence type="ECO:0000256" key="7">
    <source>
        <dbReference type="ARBA" id="ARBA00022840"/>
    </source>
</evidence>
<dbReference type="Gene3D" id="1.20.1560.10">
    <property type="entry name" value="ABC transporter type 1, transmembrane domain"/>
    <property type="match status" value="1"/>
</dbReference>
<dbReference type="CDD" id="cd18595">
    <property type="entry name" value="ABC_6TM_MRP1_2_3_6_D1_like"/>
    <property type="match status" value="1"/>
</dbReference>
<keyword evidence="7" id="KW-0067">ATP-binding</keyword>
<evidence type="ECO:0000256" key="10">
    <source>
        <dbReference type="SAM" id="Phobius"/>
    </source>
</evidence>
<dbReference type="InterPro" id="IPR050173">
    <property type="entry name" value="ABC_transporter_C-like"/>
</dbReference>
<dbReference type="SUPFAM" id="SSF90123">
    <property type="entry name" value="ABC transporter transmembrane region"/>
    <property type="match status" value="1"/>
</dbReference>
<evidence type="ECO:0000313" key="13">
    <source>
        <dbReference type="Proteomes" id="UP001151582"/>
    </source>
</evidence>
<evidence type="ECO:0000256" key="1">
    <source>
        <dbReference type="ARBA" id="ARBA00004128"/>
    </source>
</evidence>
<dbReference type="OrthoDB" id="6500128at2759"/>
<keyword evidence="9 10" id="KW-0472">Membrane</keyword>
<dbReference type="PANTHER" id="PTHR24223">
    <property type="entry name" value="ATP-BINDING CASSETTE SUB-FAMILY C"/>
    <property type="match status" value="1"/>
</dbReference>
<evidence type="ECO:0000256" key="8">
    <source>
        <dbReference type="ARBA" id="ARBA00022989"/>
    </source>
</evidence>
<keyword evidence="5" id="KW-0677">Repeat</keyword>
<evidence type="ECO:0000313" key="12">
    <source>
        <dbReference type="EMBL" id="KAJ1966887.1"/>
    </source>
</evidence>
<keyword evidence="3" id="KW-0926">Vacuole</keyword>
<evidence type="ECO:0000256" key="6">
    <source>
        <dbReference type="ARBA" id="ARBA00022741"/>
    </source>
</evidence>
<dbReference type="GO" id="GO:0140359">
    <property type="term" value="F:ABC-type transporter activity"/>
    <property type="evidence" value="ECO:0007669"/>
    <property type="project" value="InterPro"/>
</dbReference>
<dbReference type="GO" id="GO:0005524">
    <property type="term" value="F:ATP binding"/>
    <property type="evidence" value="ECO:0007669"/>
    <property type="project" value="UniProtKB-KW"/>
</dbReference>
<feature type="non-terminal residue" evidence="12">
    <location>
        <position position="300"/>
    </location>
</feature>
<dbReference type="Pfam" id="PF00664">
    <property type="entry name" value="ABC_membrane"/>
    <property type="match status" value="1"/>
</dbReference>
<feature type="domain" description="ABC transmembrane type-1" evidence="11">
    <location>
        <begin position="13"/>
        <end position="300"/>
    </location>
</feature>
<keyword evidence="8 10" id="KW-1133">Transmembrane helix</keyword>
<keyword evidence="13" id="KW-1185">Reference proteome</keyword>
<dbReference type="PANTHER" id="PTHR24223:SF443">
    <property type="entry name" value="MULTIDRUG-RESISTANCE LIKE PROTEIN 1, ISOFORM I"/>
    <property type="match status" value="1"/>
</dbReference>
<dbReference type="Proteomes" id="UP001151582">
    <property type="component" value="Unassembled WGS sequence"/>
</dbReference>
<dbReference type="InterPro" id="IPR011527">
    <property type="entry name" value="ABC1_TM_dom"/>
</dbReference>
<dbReference type="InterPro" id="IPR036640">
    <property type="entry name" value="ABC1_TM_sf"/>
</dbReference>